<dbReference type="GO" id="GO:0019674">
    <property type="term" value="P:NAD+ metabolic process"/>
    <property type="evidence" value="ECO:0007669"/>
    <property type="project" value="InterPro"/>
</dbReference>
<name>A0A1Y1KUV9_PHOPY</name>
<dbReference type="InParanoid" id="A0A1Y1KUV9"/>
<evidence type="ECO:0000313" key="1">
    <source>
        <dbReference type="EMBL" id="JAV65114.1"/>
    </source>
</evidence>
<gene>
    <name evidence="2" type="ORF">PPYR_00349</name>
</gene>
<dbReference type="PANTHER" id="PTHR13158:SF5">
    <property type="entry name" value="NAD KINASE 2, MITOCHONDRIAL"/>
    <property type="match status" value="1"/>
</dbReference>
<dbReference type="InterPro" id="IPR017438">
    <property type="entry name" value="ATP-NAD_kinase_N"/>
</dbReference>
<dbReference type="Gene3D" id="2.60.200.30">
    <property type="entry name" value="Probable inorganic polyphosphate/atp-NAD kinase, domain 2"/>
    <property type="match status" value="1"/>
</dbReference>
<dbReference type="OrthoDB" id="185618at2759"/>
<dbReference type="Proteomes" id="UP000327044">
    <property type="component" value="Unassembled WGS sequence"/>
</dbReference>
<dbReference type="FunCoup" id="A0A1Y1KUV9">
    <property type="interactions" value="1801"/>
</dbReference>
<dbReference type="InterPro" id="IPR017437">
    <property type="entry name" value="ATP-NAD_kinase_PpnK-typ_C"/>
</dbReference>
<dbReference type="EMBL" id="GEZM01073412">
    <property type="protein sequence ID" value="JAV65128.1"/>
    <property type="molecule type" value="Transcribed_RNA"/>
</dbReference>
<keyword evidence="3" id="KW-1185">Reference proteome</keyword>
<dbReference type="GO" id="GO:0003951">
    <property type="term" value="F:NAD+ kinase activity"/>
    <property type="evidence" value="ECO:0007669"/>
    <property type="project" value="InterPro"/>
</dbReference>
<evidence type="ECO:0000313" key="2">
    <source>
        <dbReference type="EMBL" id="KAB0803379.1"/>
    </source>
</evidence>
<dbReference type="EMBL" id="VVIM01000001">
    <property type="protein sequence ID" value="KAB0803379.1"/>
    <property type="molecule type" value="Genomic_DNA"/>
</dbReference>
<dbReference type="EMBL" id="GEZM01073419">
    <property type="protein sequence ID" value="JAV65114.1"/>
    <property type="molecule type" value="Transcribed_RNA"/>
</dbReference>
<dbReference type="EMBL" id="GEZM01073413">
    <property type="protein sequence ID" value="JAV65126.1"/>
    <property type="molecule type" value="Transcribed_RNA"/>
</dbReference>
<reference evidence="2" key="3">
    <citation type="submission" date="2019-08" db="EMBL/GenBank/DDBJ databases">
        <authorList>
            <consortium name="Photinus pyralis genome working group"/>
            <person name="Fallon T.R."/>
            <person name="Sander Lower S.E."/>
            <person name="Weng J.-K."/>
        </authorList>
    </citation>
    <scope>NUCLEOTIDE SEQUENCE</scope>
    <source>
        <strain evidence="2">1611_PpyrPB1</strain>
        <tissue evidence="2">Whole body</tissue>
    </source>
</reference>
<dbReference type="GO" id="GO:0005739">
    <property type="term" value="C:mitochondrion"/>
    <property type="evidence" value="ECO:0007669"/>
    <property type="project" value="TreeGrafter"/>
</dbReference>
<proteinExistence type="predicted"/>
<organism evidence="1">
    <name type="scientific">Photinus pyralis</name>
    <name type="common">Common eastern firefly</name>
    <name type="synonym">Lampyris pyralis</name>
    <dbReference type="NCBI Taxonomy" id="7054"/>
    <lineage>
        <taxon>Eukaryota</taxon>
        <taxon>Metazoa</taxon>
        <taxon>Ecdysozoa</taxon>
        <taxon>Arthropoda</taxon>
        <taxon>Hexapoda</taxon>
        <taxon>Insecta</taxon>
        <taxon>Pterygota</taxon>
        <taxon>Neoptera</taxon>
        <taxon>Endopterygota</taxon>
        <taxon>Coleoptera</taxon>
        <taxon>Polyphaga</taxon>
        <taxon>Elateriformia</taxon>
        <taxon>Elateroidea</taxon>
        <taxon>Lampyridae</taxon>
        <taxon>Lampyrinae</taxon>
        <taxon>Photinus</taxon>
    </lineage>
</organism>
<reference evidence="2 3" key="2">
    <citation type="journal article" date="2018" name="Elife">
        <title>Firefly genomes illuminate parallel origins of bioluminescence in beetles.</title>
        <authorList>
            <person name="Fallon T.R."/>
            <person name="Lower S.E."/>
            <person name="Chang C.H."/>
            <person name="Bessho-Uehara M."/>
            <person name="Martin G.J."/>
            <person name="Bewick A.J."/>
            <person name="Behringer M."/>
            <person name="Debat H.J."/>
            <person name="Wong I."/>
            <person name="Day J.C."/>
            <person name="Suvorov A."/>
            <person name="Silva C.J."/>
            <person name="Stanger-Hall K.F."/>
            <person name="Hall D.W."/>
            <person name="Schmitz R.J."/>
            <person name="Nelson D.R."/>
            <person name="Lewis S.M."/>
            <person name="Shigenobu S."/>
            <person name="Bybee S.M."/>
            <person name="Larracuente A.M."/>
            <person name="Oba Y."/>
            <person name="Weng J.K."/>
        </authorList>
    </citation>
    <scope>NUCLEOTIDE SEQUENCE [LARGE SCALE GENOMIC DNA]</scope>
    <source>
        <strain evidence="2">1611_PpyrPB1</strain>
        <tissue evidence="2">Whole body</tissue>
    </source>
</reference>
<dbReference type="Gene3D" id="3.40.50.10330">
    <property type="entry name" value="Probable inorganic polyphosphate/atp-NAD kinase, domain 1"/>
    <property type="match status" value="1"/>
</dbReference>
<reference evidence="1" key="1">
    <citation type="journal article" date="2016" name="Sci. Rep.">
        <title>Molecular characterization of firefly nuptial gifts: a multi-omics approach sheds light on postcopulatory sexual selection.</title>
        <authorList>
            <person name="Al-Wathiqui N."/>
            <person name="Fallon T.R."/>
            <person name="South A."/>
            <person name="Weng J.K."/>
            <person name="Lewis S.M."/>
        </authorList>
    </citation>
    <scope>NUCLEOTIDE SEQUENCE</scope>
</reference>
<dbReference type="InterPro" id="IPR016064">
    <property type="entry name" value="NAD/diacylglycerol_kinase_sf"/>
</dbReference>
<accession>A0A1Y1KUV9</accession>
<dbReference type="AlphaFoldDB" id="A0A1Y1KUV9"/>
<evidence type="ECO:0000313" key="3">
    <source>
        <dbReference type="Proteomes" id="UP000327044"/>
    </source>
</evidence>
<dbReference type="EMBL" id="GEZM01073417">
    <property type="protein sequence ID" value="JAV65117.1"/>
    <property type="molecule type" value="Transcribed_RNA"/>
</dbReference>
<dbReference type="PANTHER" id="PTHR13158">
    <property type="match status" value="1"/>
</dbReference>
<protein>
    <submittedName>
        <fullName evidence="1">Uncharacterized protein</fullName>
    </submittedName>
</protein>
<sequence>MYKPPFLFKNIIQSTNSRVLKKSLSNRSHPNKLNLQKVLVLTKLSLYECERNRHKTLTDEQFENELRKNGLDFDRLSYFYHLHKDFELKVIKNLKAVATDIRVVNRMNYSNEAVEWADVVIPTGGDGTFLLAASKIKDNKRAVIGFNSDPTRSEGHLCLPKHYSENISDALELLKKGQFSWLLRTRIRMKLLGQTCPVIPTHLHVYDKNCNYEPFTKEHELNQSNEYILPYLALNEVFIGECLSARVSYLEVTLNGNERPTNMKCSGLCVTTGTGSTSWHSSMNRVSTECAADLISLIKTDSKANIQELAEAVSAEYNKKLIFEPGDTRLSYTIRDLISAAVWPQPKGIRSRDFCTSIAIKSKCIDACLVIDGGVSLDVSNGATLILTTNPQDTLRTVILPD</sequence>
<dbReference type="SUPFAM" id="SSF111331">
    <property type="entry name" value="NAD kinase/diacylglycerol kinase-like"/>
    <property type="match status" value="1"/>
</dbReference>